<dbReference type="AlphaFoldDB" id="A0A941D728"/>
<evidence type="ECO:0000259" key="2">
    <source>
        <dbReference type="Pfam" id="PF09423"/>
    </source>
</evidence>
<proteinExistence type="predicted"/>
<dbReference type="InterPro" id="IPR056702">
    <property type="entry name" value="DUF7800"/>
</dbReference>
<dbReference type="CDD" id="cd07389">
    <property type="entry name" value="MPP_PhoD"/>
    <property type="match status" value="1"/>
</dbReference>
<feature type="region of interest" description="Disordered" evidence="1">
    <location>
        <begin position="564"/>
        <end position="589"/>
    </location>
</feature>
<dbReference type="InterPro" id="IPR018946">
    <property type="entry name" value="PhoD-like_MPP"/>
</dbReference>
<dbReference type="Pfam" id="PF09423">
    <property type="entry name" value="PhoD"/>
    <property type="match status" value="1"/>
</dbReference>
<sequence>MSHAAPSSDDDPLLLGPLLRYVDETSATVWVRTRDAATVTVTRAGQAWSVPTFGVHGSHYALVVCEGLEPGSDEPYEVAVDGRTVWPAPGAPQSRLRTSDPDRLPYFAFGSCRTMGSHDEAGNDVHGVDALRSLAVAWRDDARAGRPDLLLLLGDQVYADTTPHPELEEYMRSRRSLEEPPGEEIKDYPEYDELYRLTWSDPVIRWALSTVPSAMIFDDHDIRDDWNTSWSWRRDMRATSWWQERIVSGLAAYWVHQHIGNLSPAELAEEEVFRLVLEHAESGAEHEVDVTGPLDALAARADAEPETYRWSHTRELGESLLVVLDSRAARDLRPDRRSMLDRVETRWLDDTLRGGHRHVFVGTSLPFLLPPGLHDLEAMDEVVARGAFGRRAAHAAEAVRRVIDLEHWAAFNAGFDEVLAMVMSLARGERGPAPETVTFLSGDVHNSYFAEVTGPAQHGSHARIVQAVCSPIRNPMPRAVRIVMSMLTRSLVRPMRFLASRSDRVPDPAYPWTVTKGPWFDNNVALCRVLPERLELTWVTGVVRDDPDHPELREVAAVRVEGSAVTATEGRDGVEPDLRTAAGAAAPVA</sequence>
<dbReference type="InterPro" id="IPR038607">
    <property type="entry name" value="PhoD-like_sf"/>
</dbReference>
<evidence type="ECO:0000313" key="5">
    <source>
        <dbReference type="Proteomes" id="UP000677016"/>
    </source>
</evidence>
<dbReference type="EMBL" id="JAGSNF010000001">
    <property type="protein sequence ID" value="MBR7741975.1"/>
    <property type="molecule type" value="Genomic_DNA"/>
</dbReference>
<dbReference type="PANTHER" id="PTHR37031">
    <property type="entry name" value="METALLOPHOSPHATASE BINDING DOMAIN PROTEIN"/>
    <property type="match status" value="1"/>
</dbReference>
<dbReference type="RefSeq" id="WP_211601126.1">
    <property type="nucleotide sequence ID" value="NZ_JAGSNF010000001.1"/>
</dbReference>
<dbReference type="SUPFAM" id="SSF56300">
    <property type="entry name" value="Metallo-dependent phosphatases"/>
    <property type="match status" value="1"/>
</dbReference>
<evidence type="ECO:0000259" key="3">
    <source>
        <dbReference type="Pfam" id="PF25077"/>
    </source>
</evidence>
<dbReference type="PANTHER" id="PTHR37031:SF2">
    <property type="entry name" value="PHOD-LIKE PHOSPHATASE METALLOPHOSPHATASE DOMAIN-CONTAINING PROTEIN"/>
    <property type="match status" value="1"/>
</dbReference>
<protein>
    <submittedName>
        <fullName evidence="4">Alkaline phosphatase family protein</fullName>
    </submittedName>
</protein>
<name>A0A941D728_9MICO</name>
<comment type="caution">
    <text evidence="4">The sequence shown here is derived from an EMBL/GenBank/DDBJ whole genome shotgun (WGS) entry which is preliminary data.</text>
</comment>
<feature type="domain" description="DUF7800" evidence="3">
    <location>
        <begin position="12"/>
        <end position="93"/>
    </location>
</feature>
<reference evidence="4" key="1">
    <citation type="submission" date="2021-04" db="EMBL/GenBank/DDBJ databases">
        <title>Phycicoccus avicenniae sp. nov., a novel endophytic actinomycetes isolated from branch of Avicennia mariana.</title>
        <authorList>
            <person name="Tuo L."/>
        </authorList>
    </citation>
    <scope>NUCLEOTIDE SEQUENCE</scope>
    <source>
        <strain evidence="4">BSK3Z-2</strain>
    </source>
</reference>
<dbReference type="Proteomes" id="UP000677016">
    <property type="component" value="Unassembled WGS sequence"/>
</dbReference>
<dbReference type="Gene3D" id="3.60.21.70">
    <property type="entry name" value="PhoD-like phosphatase"/>
    <property type="match status" value="1"/>
</dbReference>
<dbReference type="Pfam" id="PF25077">
    <property type="entry name" value="DUF7800"/>
    <property type="match status" value="1"/>
</dbReference>
<organism evidence="4 5">
    <name type="scientific">Phycicoccus avicenniae</name>
    <dbReference type="NCBI Taxonomy" id="2828860"/>
    <lineage>
        <taxon>Bacteria</taxon>
        <taxon>Bacillati</taxon>
        <taxon>Actinomycetota</taxon>
        <taxon>Actinomycetes</taxon>
        <taxon>Micrococcales</taxon>
        <taxon>Intrasporangiaceae</taxon>
        <taxon>Phycicoccus</taxon>
    </lineage>
</organism>
<keyword evidence="5" id="KW-1185">Reference proteome</keyword>
<evidence type="ECO:0000256" key="1">
    <source>
        <dbReference type="SAM" id="MobiDB-lite"/>
    </source>
</evidence>
<dbReference type="InterPro" id="IPR029052">
    <property type="entry name" value="Metallo-depent_PP-like"/>
</dbReference>
<feature type="compositionally biased region" description="Basic and acidic residues" evidence="1">
    <location>
        <begin position="569"/>
        <end position="578"/>
    </location>
</feature>
<feature type="domain" description="PhoD-like phosphatase metallophosphatase" evidence="2">
    <location>
        <begin position="137"/>
        <end position="476"/>
    </location>
</feature>
<accession>A0A941D728</accession>
<evidence type="ECO:0000313" key="4">
    <source>
        <dbReference type="EMBL" id="MBR7741975.1"/>
    </source>
</evidence>
<gene>
    <name evidence="4" type="ORF">KC207_01545</name>
</gene>